<evidence type="ECO:0000313" key="8">
    <source>
        <dbReference type="Proteomes" id="UP001302349"/>
    </source>
</evidence>
<dbReference type="PANTHER" id="PTHR10010:SF46">
    <property type="entry name" value="SODIUM-DEPENDENT PHOSPHATE TRANSPORT PROTEIN 2B"/>
    <property type="match status" value="1"/>
</dbReference>
<dbReference type="InterPro" id="IPR003841">
    <property type="entry name" value="Na/Pi_transpt"/>
</dbReference>
<proteinExistence type="predicted"/>
<feature type="transmembrane region" description="Helical" evidence="6">
    <location>
        <begin position="20"/>
        <end position="40"/>
    </location>
</feature>
<keyword evidence="3 6" id="KW-0812">Transmembrane</keyword>
<keyword evidence="2" id="KW-1003">Cell membrane</keyword>
<reference evidence="7 8" key="1">
    <citation type="journal article" date="2023" name="Microbiol. Resour. Announc.">
        <title>Complete Genome Sequence of Imperialibacter roseus strain P4T.</title>
        <authorList>
            <person name="Tizabi D.R."/>
            <person name="Bachvaroff T."/>
            <person name="Hill R.T."/>
        </authorList>
    </citation>
    <scope>NUCLEOTIDE SEQUENCE [LARGE SCALE GENOMIC DNA]</scope>
    <source>
        <strain evidence="7 8">P4T</strain>
    </source>
</reference>
<evidence type="ECO:0000256" key="3">
    <source>
        <dbReference type="ARBA" id="ARBA00022692"/>
    </source>
</evidence>
<feature type="transmembrane region" description="Helical" evidence="6">
    <location>
        <begin position="52"/>
        <end position="73"/>
    </location>
</feature>
<sequence>MTVKKVLNIDEGKQTSAKNLYRNIGYVLITVFIFLLSINMMGQAFNQLTETAAQSILAATSDPFVGLFIGLLITALIQSSSSSTTMIVAAVAVGSISFEDAVPIIMGANIGTTITSSIVSLGYITKRNEFRKAIAAGAVHDIFNILTTIILFPLELKYHLLSRLSREIASSLSAGDLFSKSGPIFNINTLLFDPISHWVSLWISQPIILLTLSFLVLIGCIKLLSNIIYKRLIGQSKVNFENIVFNNPLKAFGWGTLLTAGIQSSSITTSLIVPLAATRKISVQKAFNFILGANVGTTITAIIAALFKSEEAIAVAIAHLLFNLIGVLIFLPFPVIRRIPVKMAELLGKFTLRYRIVGFAYILLTFFIIPYSLILAHRSFTQTASPPVELIDKKPIEEP</sequence>
<feature type="transmembrane region" description="Helical" evidence="6">
    <location>
        <begin position="313"/>
        <end position="335"/>
    </location>
</feature>
<evidence type="ECO:0000256" key="2">
    <source>
        <dbReference type="ARBA" id="ARBA00022475"/>
    </source>
</evidence>
<name>A0ABZ0IPW2_9BACT</name>
<feature type="transmembrane region" description="Helical" evidence="6">
    <location>
        <begin position="104"/>
        <end position="124"/>
    </location>
</feature>
<evidence type="ECO:0000313" key="7">
    <source>
        <dbReference type="EMBL" id="WOK06736.1"/>
    </source>
</evidence>
<dbReference type="Pfam" id="PF02690">
    <property type="entry name" value="Na_Pi_cotrans"/>
    <property type="match status" value="2"/>
</dbReference>
<dbReference type="PANTHER" id="PTHR10010">
    <property type="entry name" value="SOLUTE CARRIER FAMILY 34 SODIUM PHOSPHATE , MEMBER 2-RELATED"/>
    <property type="match status" value="1"/>
</dbReference>
<protein>
    <submittedName>
        <fullName evidence="7">Na/Pi symporter</fullName>
    </submittedName>
</protein>
<feature type="transmembrane region" description="Helical" evidence="6">
    <location>
        <begin position="207"/>
        <end position="229"/>
    </location>
</feature>
<keyword evidence="5 6" id="KW-0472">Membrane</keyword>
<evidence type="ECO:0000256" key="4">
    <source>
        <dbReference type="ARBA" id="ARBA00022989"/>
    </source>
</evidence>
<evidence type="ECO:0000256" key="6">
    <source>
        <dbReference type="SAM" id="Phobius"/>
    </source>
</evidence>
<dbReference type="EMBL" id="CP136051">
    <property type="protein sequence ID" value="WOK06736.1"/>
    <property type="molecule type" value="Genomic_DNA"/>
</dbReference>
<feature type="transmembrane region" description="Helical" evidence="6">
    <location>
        <begin position="133"/>
        <end position="154"/>
    </location>
</feature>
<dbReference type="NCBIfam" id="NF037997">
    <property type="entry name" value="Na_Pi_symport"/>
    <property type="match status" value="2"/>
</dbReference>
<feature type="transmembrane region" description="Helical" evidence="6">
    <location>
        <begin position="356"/>
        <end position="376"/>
    </location>
</feature>
<evidence type="ECO:0000256" key="5">
    <source>
        <dbReference type="ARBA" id="ARBA00023136"/>
    </source>
</evidence>
<evidence type="ECO:0000256" key="1">
    <source>
        <dbReference type="ARBA" id="ARBA00004651"/>
    </source>
</evidence>
<dbReference type="Proteomes" id="UP001302349">
    <property type="component" value="Chromosome"/>
</dbReference>
<accession>A0ABZ0IPW2</accession>
<feature type="transmembrane region" description="Helical" evidence="6">
    <location>
        <begin position="286"/>
        <end position="307"/>
    </location>
</feature>
<organism evidence="7 8">
    <name type="scientific">Imperialibacter roseus</name>
    <dbReference type="NCBI Taxonomy" id="1324217"/>
    <lineage>
        <taxon>Bacteria</taxon>
        <taxon>Pseudomonadati</taxon>
        <taxon>Bacteroidota</taxon>
        <taxon>Cytophagia</taxon>
        <taxon>Cytophagales</taxon>
        <taxon>Flammeovirgaceae</taxon>
        <taxon>Imperialibacter</taxon>
    </lineage>
</organism>
<keyword evidence="8" id="KW-1185">Reference proteome</keyword>
<dbReference type="RefSeq" id="WP_317489440.1">
    <property type="nucleotide sequence ID" value="NZ_CP136051.1"/>
</dbReference>
<gene>
    <name evidence="7" type="ORF">RT717_27075</name>
</gene>
<keyword evidence="4 6" id="KW-1133">Transmembrane helix</keyword>
<comment type="subcellular location">
    <subcellularLocation>
        <location evidence="1">Cell membrane</location>
        <topology evidence="1">Multi-pass membrane protein</topology>
    </subcellularLocation>
</comment>